<keyword evidence="2" id="KW-1185">Reference proteome</keyword>
<reference evidence="1" key="1">
    <citation type="submission" date="2020-09" db="EMBL/GenBank/DDBJ databases">
        <title>A novel bacterium of genus Hazenella, isolated from South China Sea.</title>
        <authorList>
            <person name="Huang H."/>
            <person name="Mo K."/>
            <person name="Hu Y."/>
        </authorList>
    </citation>
    <scope>NUCLEOTIDE SEQUENCE</scope>
    <source>
        <strain evidence="1">IB182357</strain>
    </source>
</reference>
<dbReference type="RefSeq" id="WP_191138632.1">
    <property type="nucleotide sequence ID" value="NZ_JACXAG020000001.1"/>
</dbReference>
<dbReference type="AlphaFoldDB" id="A0A926NBR5"/>
<accession>A0A926NBR5</accession>
<dbReference type="Proteomes" id="UP000661691">
    <property type="component" value="Unassembled WGS sequence"/>
</dbReference>
<evidence type="ECO:0000313" key="2">
    <source>
        <dbReference type="Proteomes" id="UP000661691"/>
    </source>
</evidence>
<evidence type="ECO:0000313" key="1">
    <source>
        <dbReference type="EMBL" id="MBD1372865.1"/>
    </source>
</evidence>
<comment type="caution">
    <text evidence="1">The sequence shown here is derived from an EMBL/GenBank/DDBJ whole genome shotgun (WGS) entry which is preliminary data.</text>
</comment>
<proteinExistence type="predicted"/>
<name>A0A926NBR5_9BACL</name>
<gene>
    <name evidence="1" type="ORF">IC620_10905</name>
</gene>
<organism evidence="1 2">
    <name type="scientific">Polycladospora coralii</name>
    <dbReference type="NCBI Taxonomy" id="2771432"/>
    <lineage>
        <taxon>Bacteria</taxon>
        <taxon>Bacillati</taxon>
        <taxon>Bacillota</taxon>
        <taxon>Bacilli</taxon>
        <taxon>Bacillales</taxon>
        <taxon>Thermoactinomycetaceae</taxon>
        <taxon>Polycladospora</taxon>
    </lineage>
</organism>
<sequence length="148" mass="16474">MTTNSSNTLTLIDVSSDQATRAILEDRSAIYINRPGNNRVSVFSPETSLNRHGKPDGITITQDQTTVVISISDNAFLIVILVESNLLNRAWVTTHKPGFVTTIPRVVGAIIESVFALMIKTDPIAHKHILPIRKWAKYWFASSKNLFL</sequence>
<protein>
    <submittedName>
        <fullName evidence="1">Uncharacterized protein</fullName>
    </submittedName>
</protein>
<dbReference type="EMBL" id="JACXAH010000014">
    <property type="protein sequence ID" value="MBD1372865.1"/>
    <property type="molecule type" value="Genomic_DNA"/>
</dbReference>